<dbReference type="STRING" id="617002.SAMN05660653_02585"/>
<dbReference type="PROSITE" id="PS50110">
    <property type="entry name" value="RESPONSE_REGULATORY"/>
    <property type="match status" value="1"/>
</dbReference>
<dbReference type="Pfam" id="PF25601">
    <property type="entry name" value="AAA_lid_14"/>
    <property type="match status" value="1"/>
</dbReference>
<keyword evidence="2" id="KW-0067">ATP-binding</keyword>
<feature type="modified residue" description="4-aspartylphosphate" evidence="6">
    <location>
        <position position="54"/>
    </location>
</feature>
<dbReference type="InterPro" id="IPR025943">
    <property type="entry name" value="Sigma_54_int_dom_ATP-bd_2"/>
</dbReference>
<dbReference type="PROSITE" id="PS00675">
    <property type="entry name" value="SIGMA54_INTERACT_1"/>
    <property type="match status" value="1"/>
</dbReference>
<dbReference type="Gene3D" id="3.40.50.2300">
    <property type="match status" value="1"/>
</dbReference>
<dbReference type="Gene3D" id="3.40.50.300">
    <property type="entry name" value="P-loop containing nucleotide triphosphate hydrolases"/>
    <property type="match status" value="1"/>
</dbReference>
<evidence type="ECO:0000256" key="6">
    <source>
        <dbReference type="PROSITE-ProRule" id="PRU00169"/>
    </source>
</evidence>
<evidence type="ECO:0000313" key="9">
    <source>
        <dbReference type="EMBL" id="SDB51979.1"/>
    </source>
</evidence>
<dbReference type="InterPro" id="IPR002078">
    <property type="entry name" value="Sigma_54_int"/>
</dbReference>
<accession>A0A1G6E3F4</accession>
<dbReference type="GO" id="GO:0003677">
    <property type="term" value="F:DNA binding"/>
    <property type="evidence" value="ECO:0007669"/>
    <property type="project" value="UniProtKB-KW"/>
</dbReference>
<dbReference type="CDD" id="cd00156">
    <property type="entry name" value="REC"/>
    <property type="match status" value="1"/>
</dbReference>
<dbReference type="SMART" id="SM00448">
    <property type="entry name" value="REC"/>
    <property type="match status" value="1"/>
</dbReference>
<evidence type="ECO:0000256" key="1">
    <source>
        <dbReference type="ARBA" id="ARBA00022741"/>
    </source>
</evidence>
<dbReference type="Pfam" id="PF00072">
    <property type="entry name" value="Response_reg"/>
    <property type="match status" value="1"/>
</dbReference>
<dbReference type="SUPFAM" id="SSF52540">
    <property type="entry name" value="P-loop containing nucleoside triphosphate hydrolases"/>
    <property type="match status" value="1"/>
</dbReference>
<dbReference type="Pfam" id="PF00158">
    <property type="entry name" value="Sigma54_activat"/>
    <property type="match status" value="1"/>
</dbReference>
<evidence type="ECO:0000259" key="7">
    <source>
        <dbReference type="PROSITE" id="PS50045"/>
    </source>
</evidence>
<protein>
    <submittedName>
        <fullName evidence="9">Two-component system, NtrC family, response regulator</fullName>
    </submittedName>
</protein>
<dbReference type="GO" id="GO:0005524">
    <property type="term" value="F:ATP binding"/>
    <property type="evidence" value="ECO:0007669"/>
    <property type="project" value="UniProtKB-KW"/>
</dbReference>
<dbReference type="PANTHER" id="PTHR32071">
    <property type="entry name" value="TRANSCRIPTIONAL REGULATORY PROTEIN"/>
    <property type="match status" value="1"/>
</dbReference>
<feature type="domain" description="Sigma-54 factor interaction" evidence="7">
    <location>
        <begin position="136"/>
        <end position="365"/>
    </location>
</feature>
<dbReference type="EMBL" id="FMXO01000015">
    <property type="protein sequence ID" value="SDB51979.1"/>
    <property type="molecule type" value="Genomic_DNA"/>
</dbReference>
<dbReference type="InterPro" id="IPR027417">
    <property type="entry name" value="P-loop_NTPase"/>
</dbReference>
<dbReference type="AlphaFoldDB" id="A0A1G6E3F4"/>
<keyword evidence="6" id="KW-0597">Phosphoprotein</keyword>
<dbReference type="InterPro" id="IPR025944">
    <property type="entry name" value="Sigma_54_int_dom_CS"/>
</dbReference>
<dbReference type="FunFam" id="3.40.50.300:FF:000006">
    <property type="entry name" value="DNA-binding transcriptional regulator NtrC"/>
    <property type="match status" value="1"/>
</dbReference>
<dbReference type="InterPro" id="IPR003593">
    <property type="entry name" value="AAA+_ATPase"/>
</dbReference>
<dbReference type="SUPFAM" id="SSF52172">
    <property type="entry name" value="CheY-like"/>
    <property type="match status" value="1"/>
</dbReference>
<name>A0A1G6E3F4_9BACT</name>
<evidence type="ECO:0000256" key="2">
    <source>
        <dbReference type="ARBA" id="ARBA00022840"/>
    </source>
</evidence>
<keyword evidence="1" id="KW-0547">Nucleotide-binding</keyword>
<dbReference type="InterPro" id="IPR011006">
    <property type="entry name" value="CheY-like_superfamily"/>
</dbReference>
<dbReference type="SMART" id="SM00382">
    <property type="entry name" value="AAA"/>
    <property type="match status" value="1"/>
</dbReference>
<evidence type="ECO:0000259" key="8">
    <source>
        <dbReference type="PROSITE" id="PS50110"/>
    </source>
</evidence>
<keyword evidence="3" id="KW-0805">Transcription regulation</keyword>
<dbReference type="InterPro" id="IPR001789">
    <property type="entry name" value="Sig_transdc_resp-reg_receiver"/>
</dbReference>
<keyword evidence="4" id="KW-0238">DNA-binding</keyword>
<evidence type="ECO:0000256" key="4">
    <source>
        <dbReference type="ARBA" id="ARBA00023125"/>
    </source>
</evidence>
<keyword evidence="5" id="KW-0804">Transcription</keyword>
<keyword evidence="10" id="KW-1185">Reference proteome</keyword>
<dbReference type="RefSeq" id="WP_092122504.1">
    <property type="nucleotide sequence ID" value="NZ_FMXO01000015.1"/>
</dbReference>
<evidence type="ECO:0000256" key="3">
    <source>
        <dbReference type="ARBA" id="ARBA00023015"/>
    </source>
</evidence>
<dbReference type="InterPro" id="IPR025662">
    <property type="entry name" value="Sigma_54_int_dom_ATP-bd_1"/>
</dbReference>
<dbReference type="PROSITE" id="PS50045">
    <property type="entry name" value="SIGMA54_INTERACT_4"/>
    <property type="match status" value="1"/>
</dbReference>
<reference evidence="9 10" key="1">
    <citation type="submission" date="2016-10" db="EMBL/GenBank/DDBJ databases">
        <authorList>
            <person name="de Groot N.N."/>
        </authorList>
    </citation>
    <scope>NUCLEOTIDE SEQUENCE [LARGE SCALE GENOMIC DNA]</scope>
    <source>
        <strain evidence="9 10">ASO4-2</strain>
    </source>
</reference>
<dbReference type="Proteomes" id="UP000198771">
    <property type="component" value="Unassembled WGS sequence"/>
</dbReference>
<evidence type="ECO:0000256" key="5">
    <source>
        <dbReference type="ARBA" id="ARBA00023163"/>
    </source>
</evidence>
<dbReference type="OrthoDB" id="9763792at2"/>
<evidence type="ECO:0000313" key="10">
    <source>
        <dbReference type="Proteomes" id="UP000198771"/>
    </source>
</evidence>
<sequence length="475" mass="52816">MATILIIDDDELFSAALSDVLASEGHRIIHTPTLTEGQNLAHSQNQDIDLIFLDLQLPDGFGMDILPDLKSMPNSPEIIVVTGSIESENAELAILKGAWDFITKSSTPLEMKLSCMRALEYRSTRLALLPVNREGIIGESAALRRCLEEMGRAAKSSAEVLFLGETGTGKEVFARALHANSPRKDQELVVVDCASLTETIAGSELFGYRKGAFTGAVSDRIGLVQRAHKGTLFLDEVSEMPPALQKSFLRVLESRTYRPLGQNQELTSNFRLVCASNRNLNEMSRQGRFREDLLFRIQTVTIQLPSLRERLDDLGDLVKHHLTVISRYSGLPDKIASPDLMDLFADHDWPGNVRELVNTLKALVASAPEERVLYPSHLPRELHVRFLKSKHSTSYDHGTPAPPNAAYEPPAELLGQDWKTFCTHVREATEKNYLTHLMHSAGNDLKKALHHSGLSQARLYGLLKKYDIPRPGRSG</sequence>
<dbReference type="PROSITE" id="PS00676">
    <property type="entry name" value="SIGMA54_INTERACT_2"/>
    <property type="match status" value="1"/>
</dbReference>
<proteinExistence type="predicted"/>
<dbReference type="GO" id="GO:0006355">
    <property type="term" value="P:regulation of DNA-templated transcription"/>
    <property type="evidence" value="ECO:0007669"/>
    <property type="project" value="InterPro"/>
</dbReference>
<feature type="domain" description="Response regulatory" evidence="8">
    <location>
        <begin position="3"/>
        <end position="119"/>
    </location>
</feature>
<dbReference type="GO" id="GO:0000160">
    <property type="term" value="P:phosphorelay signal transduction system"/>
    <property type="evidence" value="ECO:0007669"/>
    <property type="project" value="InterPro"/>
</dbReference>
<dbReference type="PANTHER" id="PTHR32071:SF113">
    <property type="entry name" value="ALGINATE BIOSYNTHESIS TRANSCRIPTIONAL REGULATORY PROTEIN ALGB"/>
    <property type="match status" value="1"/>
</dbReference>
<gene>
    <name evidence="9" type="ORF">SAMN05660653_02585</name>
</gene>
<dbReference type="Gene3D" id="1.10.8.60">
    <property type="match status" value="1"/>
</dbReference>
<dbReference type="PROSITE" id="PS00688">
    <property type="entry name" value="SIGMA54_INTERACT_3"/>
    <property type="match status" value="1"/>
</dbReference>
<dbReference type="CDD" id="cd00009">
    <property type="entry name" value="AAA"/>
    <property type="match status" value="1"/>
</dbReference>
<dbReference type="InterPro" id="IPR058031">
    <property type="entry name" value="AAA_lid_NorR"/>
</dbReference>
<organism evidence="9 10">
    <name type="scientific">Desulfonatronum thiosulfatophilum</name>
    <dbReference type="NCBI Taxonomy" id="617002"/>
    <lineage>
        <taxon>Bacteria</taxon>
        <taxon>Pseudomonadati</taxon>
        <taxon>Thermodesulfobacteriota</taxon>
        <taxon>Desulfovibrionia</taxon>
        <taxon>Desulfovibrionales</taxon>
        <taxon>Desulfonatronaceae</taxon>
        <taxon>Desulfonatronum</taxon>
    </lineage>
</organism>